<gene>
    <name evidence="3" type="ORF">J2D75_05495</name>
</gene>
<reference evidence="3 4" key="1">
    <citation type="submission" date="2021-03" db="EMBL/GenBank/DDBJ databases">
        <title>The complete genome sequence of Acetobacter suratthaniensis TBRC 1719.</title>
        <authorList>
            <person name="Charoenyingcharoen P."/>
            <person name="Yukphan P."/>
        </authorList>
    </citation>
    <scope>NUCLEOTIDE SEQUENCE [LARGE SCALE GENOMIC DNA]</scope>
    <source>
        <strain evidence="3 4">TBRC 1719</strain>
    </source>
</reference>
<feature type="compositionally biased region" description="Low complexity" evidence="1">
    <location>
        <begin position="86"/>
        <end position="108"/>
    </location>
</feature>
<feature type="compositionally biased region" description="Pro residues" evidence="1">
    <location>
        <begin position="112"/>
        <end position="131"/>
    </location>
</feature>
<dbReference type="Proteomes" id="UP000664399">
    <property type="component" value="Unassembled WGS sequence"/>
</dbReference>
<accession>A0ABS3LL03</accession>
<evidence type="ECO:0000256" key="2">
    <source>
        <dbReference type="SAM" id="SignalP"/>
    </source>
</evidence>
<sequence>MHNVFSLSRRFSLFCAATLLSLQGAQAQIVTSNSALDQLGSAPQKAKPAASAKRTNPAPTAHGKNQPHTHAPENTEQKTPTHKPDAATQAPATQPGQTATGTTGSAPAHGPVRPPPAATIPAAPPPPPVLTPTPEVALHPFPIPPQPTVVLTATGAATPIPGGVRITFAAGSDELNPGMHQAILTFGQSLADKPNVRAIVQAYSSGAPNDPSLPRRIALLRGLAARSVLMNSGIPSTRIYVRVIGQPLAGAQGAPQDYIDLTQSDSQP</sequence>
<feature type="region of interest" description="Disordered" evidence="1">
    <location>
        <begin position="40"/>
        <end position="140"/>
    </location>
</feature>
<dbReference type="InterPro" id="IPR036737">
    <property type="entry name" value="OmpA-like_sf"/>
</dbReference>
<proteinExistence type="predicted"/>
<keyword evidence="4" id="KW-1185">Reference proteome</keyword>
<organism evidence="3 4">
    <name type="scientific">Acetobacter suratthaniensis</name>
    <dbReference type="NCBI Taxonomy" id="1502841"/>
    <lineage>
        <taxon>Bacteria</taxon>
        <taxon>Pseudomonadati</taxon>
        <taxon>Pseudomonadota</taxon>
        <taxon>Alphaproteobacteria</taxon>
        <taxon>Acetobacterales</taxon>
        <taxon>Acetobacteraceae</taxon>
        <taxon>Acetobacter</taxon>
    </lineage>
</organism>
<feature type="chain" id="PRO_5047132628" description="OmpA-like domain-containing protein" evidence="2">
    <location>
        <begin position="28"/>
        <end position="268"/>
    </location>
</feature>
<feature type="compositionally biased region" description="Low complexity" evidence="1">
    <location>
        <begin position="41"/>
        <end position="53"/>
    </location>
</feature>
<comment type="caution">
    <text evidence="3">The sequence shown here is derived from an EMBL/GenBank/DDBJ whole genome shotgun (WGS) entry which is preliminary data.</text>
</comment>
<protein>
    <recommendedName>
        <fullName evidence="5">OmpA-like domain-containing protein</fullName>
    </recommendedName>
</protein>
<name>A0ABS3LL03_9PROT</name>
<dbReference type="Gene3D" id="3.30.1330.60">
    <property type="entry name" value="OmpA-like domain"/>
    <property type="match status" value="1"/>
</dbReference>
<dbReference type="EMBL" id="JAFVMG010000003">
    <property type="protein sequence ID" value="MBO1327930.1"/>
    <property type="molecule type" value="Genomic_DNA"/>
</dbReference>
<keyword evidence="2" id="KW-0732">Signal</keyword>
<feature type="signal peptide" evidence="2">
    <location>
        <begin position="1"/>
        <end position="27"/>
    </location>
</feature>
<evidence type="ECO:0000256" key="1">
    <source>
        <dbReference type="SAM" id="MobiDB-lite"/>
    </source>
</evidence>
<evidence type="ECO:0000313" key="4">
    <source>
        <dbReference type="Proteomes" id="UP000664399"/>
    </source>
</evidence>
<dbReference type="SUPFAM" id="SSF103088">
    <property type="entry name" value="OmpA-like"/>
    <property type="match status" value="1"/>
</dbReference>
<evidence type="ECO:0008006" key="5">
    <source>
        <dbReference type="Google" id="ProtNLM"/>
    </source>
</evidence>
<dbReference type="RefSeq" id="WP_207853684.1">
    <property type="nucleotide sequence ID" value="NZ_JAFVMG010000003.1"/>
</dbReference>
<evidence type="ECO:0000313" key="3">
    <source>
        <dbReference type="EMBL" id="MBO1327930.1"/>
    </source>
</evidence>